<feature type="domain" description="PAC" evidence="11">
    <location>
        <begin position="96"/>
        <end position="148"/>
    </location>
</feature>
<gene>
    <name evidence="12" type="ORF">ACFFGH_02385</name>
</gene>
<dbReference type="SUPFAM" id="SSF52172">
    <property type="entry name" value="CheY-like"/>
    <property type="match status" value="1"/>
</dbReference>
<dbReference type="InterPro" id="IPR036097">
    <property type="entry name" value="HisK_dim/P_sf"/>
</dbReference>
<dbReference type="CDD" id="cd00082">
    <property type="entry name" value="HisKA"/>
    <property type="match status" value="1"/>
</dbReference>
<dbReference type="PROSITE" id="PS50113">
    <property type="entry name" value="PAC"/>
    <property type="match status" value="3"/>
</dbReference>
<dbReference type="Pfam" id="PF02518">
    <property type="entry name" value="HATPase_c"/>
    <property type="match status" value="1"/>
</dbReference>
<dbReference type="PANTHER" id="PTHR43047:SF72">
    <property type="entry name" value="OSMOSENSING HISTIDINE PROTEIN KINASE SLN1"/>
    <property type="match status" value="1"/>
</dbReference>
<evidence type="ECO:0000259" key="11">
    <source>
        <dbReference type="PROSITE" id="PS50113"/>
    </source>
</evidence>
<feature type="modified residue" description="4-aspartylphosphate" evidence="6">
    <location>
        <position position="708"/>
    </location>
</feature>
<dbReference type="Gene3D" id="3.30.565.10">
    <property type="entry name" value="Histidine kinase-like ATPase, C-terminal domain"/>
    <property type="match status" value="1"/>
</dbReference>
<dbReference type="Pfam" id="PF00989">
    <property type="entry name" value="PAS"/>
    <property type="match status" value="1"/>
</dbReference>
<dbReference type="InterPro" id="IPR013655">
    <property type="entry name" value="PAS_fold_3"/>
</dbReference>
<evidence type="ECO:0000256" key="4">
    <source>
        <dbReference type="ARBA" id="ARBA00022679"/>
    </source>
</evidence>
<dbReference type="PANTHER" id="PTHR43047">
    <property type="entry name" value="TWO-COMPONENT HISTIDINE PROTEIN KINASE"/>
    <property type="match status" value="1"/>
</dbReference>
<reference evidence="12 13" key="1">
    <citation type="submission" date="2024-09" db="EMBL/GenBank/DDBJ databases">
        <authorList>
            <person name="Sun Q."/>
            <person name="Mori K."/>
        </authorList>
    </citation>
    <scope>NUCLEOTIDE SEQUENCE [LARGE SCALE GENOMIC DNA]</scope>
    <source>
        <strain evidence="12 13">KCTC 23076</strain>
    </source>
</reference>
<evidence type="ECO:0000259" key="9">
    <source>
        <dbReference type="PROSITE" id="PS50110"/>
    </source>
</evidence>
<sequence>MTDRDPTATEDPARDGARSDGGRIGAEARLNALLAATSDVVYRMSADWSELQPLDGRGLVASSDAPIRDWMQRVPADEHARVKAAIAAAIATKGVFELEHRVFGPDGGETWTHSRAVPILDERGDIVEWFGLARDVTESKRAQDALRESEQRFRALFEQSTGGIAQVDLEGRFVLVNDRYCEIVGRSREELLTLRMQDLTHSQDVGGNVSLFAQLAQGLIADFTIEKRYVRPDGSAVWVQSAVSGARGADGRVRYITAMVADITDLRVARERQAALAAQRQLALDAARLGWWQYDLATGLVTHDARYAEIYGLEGPGPRRAEEIGALLHPEDAPRLWAAVEAAVHPVEPQPYAVQFRINRPDGTLRWLEARGIASFDGQGESRVVSSFVGTVADVTERHLAEEALAEASRRKDQFLATLAHELRNPLAPISNALQVWPLLKQKPEEASRLRDMMGRQVQQMVRLIDDLLDVSRITRGKIELRRDRVDLSAAVEGAVEALKPFVDAHRHELTIALPAEPVFVDADLGRLVQVFGNLLHNAAKYTSPGGRIQLSAKREGEAVVVVVRDNGCGIPGEMLGGVFEMFAQVDQSLGRTHGGLGIGLTLVKNLVELHGGTIEAISEGPGRGSEFVVRLPVATEESTVSAPASTPAKSLPTPPSHRVLVVDDVEPSANTLALMLKWLGQEPRACYDGASALSAVEEFRPRVAFLDIAMPGMDGYELAQRIRAIPGYAPVLVALTGYGQQEDRQRAFAAGFDHHLVKPTTVEALHELLMTVLAR</sequence>
<dbReference type="Pfam" id="PF00512">
    <property type="entry name" value="HisKA"/>
    <property type="match status" value="1"/>
</dbReference>
<dbReference type="SUPFAM" id="SSF55785">
    <property type="entry name" value="PYP-like sensor domain (PAS domain)"/>
    <property type="match status" value="3"/>
</dbReference>
<dbReference type="CDD" id="cd00075">
    <property type="entry name" value="HATPase"/>
    <property type="match status" value="1"/>
</dbReference>
<evidence type="ECO:0000256" key="5">
    <source>
        <dbReference type="ARBA" id="ARBA00022777"/>
    </source>
</evidence>
<dbReference type="Pfam" id="PF08447">
    <property type="entry name" value="PAS_3"/>
    <property type="match status" value="2"/>
</dbReference>
<evidence type="ECO:0000259" key="10">
    <source>
        <dbReference type="PROSITE" id="PS50112"/>
    </source>
</evidence>
<evidence type="ECO:0000256" key="3">
    <source>
        <dbReference type="ARBA" id="ARBA00022553"/>
    </source>
</evidence>
<keyword evidence="3 6" id="KW-0597">Phosphoprotein</keyword>
<keyword evidence="5" id="KW-0418">Kinase</keyword>
<dbReference type="EMBL" id="JBHLTG010000001">
    <property type="protein sequence ID" value="MFC0676702.1"/>
    <property type="molecule type" value="Genomic_DNA"/>
</dbReference>
<dbReference type="Gene3D" id="3.30.450.20">
    <property type="entry name" value="PAS domain"/>
    <property type="match status" value="3"/>
</dbReference>
<comment type="catalytic activity">
    <reaction evidence="1">
        <text>ATP + protein L-histidine = ADP + protein N-phospho-L-histidine.</text>
        <dbReference type="EC" id="2.7.13.3"/>
    </reaction>
</comment>
<dbReference type="InterPro" id="IPR004358">
    <property type="entry name" value="Sig_transdc_His_kin-like_C"/>
</dbReference>
<dbReference type="PROSITE" id="PS50112">
    <property type="entry name" value="PAS"/>
    <property type="match status" value="1"/>
</dbReference>
<dbReference type="InterPro" id="IPR003661">
    <property type="entry name" value="HisK_dim/P_dom"/>
</dbReference>
<dbReference type="RefSeq" id="WP_386664478.1">
    <property type="nucleotide sequence ID" value="NZ_JBHLTG010000001.1"/>
</dbReference>
<dbReference type="InterPro" id="IPR011006">
    <property type="entry name" value="CheY-like_superfamily"/>
</dbReference>
<dbReference type="Gene3D" id="2.10.70.100">
    <property type="match status" value="1"/>
</dbReference>
<keyword evidence="13" id="KW-1185">Reference proteome</keyword>
<dbReference type="PROSITE" id="PS50110">
    <property type="entry name" value="RESPONSE_REGULATORY"/>
    <property type="match status" value="1"/>
</dbReference>
<dbReference type="InterPro" id="IPR013767">
    <property type="entry name" value="PAS_fold"/>
</dbReference>
<evidence type="ECO:0000313" key="13">
    <source>
        <dbReference type="Proteomes" id="UP001589896"/>
    </source>
</evidence>
<dbReference type="SMART" id="SM00086">
    <property type="entry name" value="PAC"/>
    <property type="match status" value="3"/>
</dbReference>
<protein>
    <recommendedName>
        <fullName evidence="2">histidine kinase</fullName>
        <ecNumber evidence="2">2.7.13.3</ecNumber>
    </recommendedName>
</protein>
<dbReference type="SMART" id="SM00388">
    <property type="entry name" value="HisKA"/>
    <property type="match status" value="1"/>
</dbReference>
<comment type="caution">
    <text evidence="12">The sequence shown here is derived from an EMBL/GenBank/DDBJ whole genome shotgun (WGS) entry which is preliminary data.</text>
</comment>
<dbReference type="Proteomes" id="UP001589896">
    <property type="component" value="Unassembled WGS sequence"/>
</dbReference>
<dbReference type="EC" id="2.7.13.3" evidence="2"/>
<keyword evidence="4" id="KW-0808">Transferase</keyword>
<dbReference type="InterPro" id="IPR035965">
    <property type="entry name" value="PAS-like_dom_sf"/>
</dbReference>
<dbReference type="InterPro" id="IPR036890">
    <property type="entry name" value="HATPase_C_sf"/>
</dbReference>
<dbReference type="InterPro" id="IPR001610">
    <property type="entry name" value="PAC"/>
</dbReference>
<dbReference type="NCBIfam" id="TIGR00229">
    <property type="entry name" value="sensory_box"/>
    <property type="match status" value="2"/>
</dbReference>
<evidence type="ECO:0000256" key="6">
    <source>
        <dbReference type="PROSITE-ProRule" id="PRU00169"/>
    </source>
</evidence>
<feature type="domain" description="PAS" evidence="10">
    <location>
        <begin position="149"/>
        <end position="204"/>
    </location>
</feature>
<dbReference type="SUPFAM" id="SSF47384">
    <property type="entry name" value="Homodimeric domain of signal transducing histidine kinase"/>
    <property type="match status" value="1"/>
</dbReference>
<dbReference type="InterPro" id="IPR000014">
    <property type="entry name" value="PAS"/>
</dbReference>
<dbReference type="CDD" id="cd00130">
    <property type="entry name" value="PAS"/>
    <property type="match status" value="3"/>
</dbReference>
<name>A0ABV6RI86_9GAMM</name>
<feature type="domain" description="Histidine kinase" evidence="8">
    <location>
        <begin position="418"/>
        <end position="636"/>
    </location>
</feature>
<dbReference type="CDD" id="cd17580">
    <property type="entry name" value="REC_2_DhkD-like"/>
    <property type="match status" value="1"/>
</dbReference>
<evidence type="ECO:0000259" key="8">
    <source>
        <dbReference type="PROSITE" id="PS50109"/>
    </source>
</evidence>
<feature type="domain" description="Response regulatory" evidence="9">
    <location>
        <begin position="659"/>
        <end position="774"/>
    </location>
</feature>
<dbReference type="Gene3D" id="3.40.50.2300">
    <property type="match status" value="1"/>
</dbReference>
<feature type="domain" description="PAC" evidence="11">
    <location>
        <begin position="352"/>
        <end position="407"/>
    </location>
</feature>
<proteinExistence type="predicted"/>
<organism evidence="12 13">
    <name type="scientific">Lysobacter korlensis</name>
    <dbReference type="NCBI Taxonomy" id="553636"/>
    <lineage>
        <taxon>Bacteria</taxon>
        <taxon>Pseudomonadati</taxon>
        <taxon>Pseudomonadota</taxon>
        <taxon>Gammaproteobacteria</taxon>
        <taxon>Lysobacterales</taxon>
        <taxon>Lysobacteraceae</taxon>
        <taxon>Lysobacter</taxon>
    </lineage>
</organism>
<evidence type="ECO:0000256" key="7">
    <source>
        <dbReference type="SAM" id="MobiDB-lite"/>
    </source>
</evidence>
<evidence type="ECO:0000256" key="1">
    <source>
        <dbReference type="ARBA" id="ARBA00000085"/>
    </source>
</evidence>
<dbReference type="Gene3D" id="1.10.287.130">
    <property type="match status" value="1"/>
</dbReference>
<feature type="region of interest" description="Disordered" evidence="7">
    <location>
        <begin position="1"/>
        <end position="22"/>
    </location>
</feature>
<dbReference type="InterPro" id="IPR001789">
    <property type="entry name" value="Sig_transdc_resp-reg_receiver"/>
</dbReference>
<feature type="compositionally biased region" description="Basic and acidic residues" evidence="7">
    <location>
        <begin position="1"/>
        <end position="21"/>
    </location>
</feature>
<dbReference type="SUPFAM" id="SSF55874">
    <property type="entry name" value="ATPase domain of HSP90 chaperone/DNA topoisomerase II/histidine kinase"/>
    <property type="match status" value="1"/>
</dbReference>
<dbReference type="SMART" id="SM00091">
    <property type="entry name" value="PAS"/>
    <property type="match status" value="2"/>
</dbReference>
<dbReference type="InterPro" id="IPR003594">
    <property type="entry name" value="HATPase_dom"/>
</dbReference>
<evidence type="ECO:0000256" key="2">
    <source>
        <dbReference type="ARBA" id="ARBA00012438"/>
    </source>
</evidence>
<accession>A0ABV6RI86</accession>
<feature type="domain" description="PAC" evidence="11">
    <location>
        <begin position="223"/>
        <end position="275"/>
    </location>
</feature>
<dbReference type="Pfam" id="PF00072">
    <property type="entry name" value="Response_reg"/>
    <property type="match status" value="1"/>
</dbReference>
<dbReference type="SMART" id="SM00387">
    <property type="entry name" value="HATPase_c"/>
    <property type="match status" value="1"/>
</dbReference>
<dbReference type="PROSITE" id="PS50109">
    <property type="entry name" value="HIS_KIN"/>
    <property type="match status" value="1"/>
</dbReference>
<evidence type="ECO:0000313" key="12">
    <source>
        <dbReference type="EMBL" id="MFC0676702.1"/>
    </source>
</evidence>
<dbReference type="InterPro" id="IPR000700">
    <property type="entry name" value="PAS-assoc_C"/>
</dbReference>
<dbReference type="InterPro" id="IPR005467">
    <property type="entry name" value="His_kinase_dom"/>
</dbReference>
<dbReference type="SMART" id="SM00448">
    <property type="entry name" value="REC"/>
    <property type="match status" value="1"/>
</dbReference>
<dbReference type="PRINTS" id="PR00344">
    <property type="entry name" value="BCTRLSENSOR"/>
</dbReference>